<evidence type="ECO:0000259" key="1">
    <source>
        <dbReference type="PROSITE" id="PS50943"/>
    </source>
</evidence>
<dbReference type="Gene3D" id="1.10.260.40">
    <property type="entry name" value="lambda repressor-like DNA-binding domains"/>
    <property type="match status" value="1"/>
</dbReference>
<dbReference type="Proteomes" id="UP000434409">
    <property type="component" value="Unassembled WGS sequence"/>
</dbReference>
<dbReference type="SUPFAM" id="SSF47413">
    <property type="entry name" value="lambda repressor-like DNA-binding domains"/>
    <property type="match status" value="1"/>
</dbReference>
<dbReference type="SMART" id="SM00530">
    <property type="entry name" value="HTH_XRE"/>
    <property type="match status" value="1"/>
</dbReference>
<keyword evidence="4" id="KW-1185">Reference proteome</keyword>
<dbReference type="PROSITE" id="PS50943">
    <property type="entry name" value="HTH_CROC1"/>
    <property type="match status" value="1"/>
</dbReference>
<dbReference type="CDD" id="cd00093">
    <property type="entry name" value="HTH_XRE"/>
    <property type="match status" value="1"/>
</dbReference>
<evidence type="ECO:0000313" key="4">
    <source>
        <dbReference type="Proteomes" id="UP000434409"/>
    </source>
</evidence>
<proteinExistence type="predicted"/>
<dbReference type="AlphaFoldDB" id="A0A6N7V241"/>
<gene>
    <name evidence="2" type="ORF">FYJ34_06685</name>
    <name evidence="3" type="ORF">FYJ34_12220</name>
</gene>
<dbReference type="InterPro" id="IPR010982">
    <property type="entry name" value="Lambda_DNA-bd_dom_sf"/>
</dbReference>
<evidence type="ECO:0000313" key="2">
    <source>
        <dbReference type="EMBL" id="MSR93946.1"/>
    </source>
</evidence>
<dbReference type="RefSeq" id="WP_154477202.1">
    <property type="nucleotide sequence ID" value="NZ_VULY01000018.1"/>
</dbReference>
<comment type="caution">
    <text evidence="2">The sequence shown here is derived from an EMBL/GenBank/DDBJ whole genome shotgun (WGS) entry which is preliminary data.</text>
</comment>
<reference evidence="2 4" key="1">
    <citation type="submission" date="2019-08" db="EMBL/GenBank/DDBJ databases">
        <title>In-depth cultivation of the pig gut microbiome towards novel bacterial diversity and tailored functional studies.</title>
        <authorList>
            <person name="Wylensek D."/>
            <person name="Hitch T.C.A."/>
            <person name="Clavel T."/>
        </authorList>
    </citation>
    <scope>NUCLEOTIDE SEQUENCE [LARGE SCALE GENOMIC DNA]</scope>
    <source>
        <strain evidence="2 4">68-1-5</strain>
    </source>
</reference>
<feature type="domain" description="HTH cro/C1-type" evidence="1">
    <location>
        <begin position="8"/>
        <end position="46"/>
    </location>
</feature>
<sequence length="115" mass="13606">MEKKAAELLACRKEKGLTQSQMAEILHIGERSYRRYEKGERDVPDLVYEIFLKWKESMGYVYNERKKKEWRKDELLCPYKVKTISRGNGVMTQFFLRCVKNKCALWDGTGCRGKS</sequence>
<protein>
    <submittedName>
        <fullName evidence="2">Helix-turn-helix transcriptional regulator</fullName>
    </submittedName>
</protein>
<name>A0A6N7V241_9FIRM</name>
<dbReference type="Pfam" id="PF01381">
    <property type="entry name" value="HTH_3"/>
    <property type="match status" value="1"/>
</dbReference>
<dbReference type="GO" id="GO:0003677">
    <property type="term" value="F:DNA binding"/>
    <property type="evidence" value="ECO:0007669"/>
    <property type="project" value="InterPro"/>
</dbReference>
<organism evidence="2 4">
    <name type="scientific">Suipraeoptans intestinalis</name>
    <dbReference type="NCBI Taxonomy" id="2606628"/>
    <lineage>
        <taxon>Bacteria</taxon>
        <taxon>Bacillati</taxon>
        <taxon>Bacillota</taxon>
        <taxon>Clostridia</taxon>
        <taxon>Lachnospirales</taxon>
        <taxon>Lachnospiraceae</taxon>
        <taxon>Suipraeoptans</taxon>
    </lineage>
</organism>
<dbReference type="InterPro" id="IPR001387">
    <property type="entry name" value="Cro/C1-type_HTH"/>
</dbReference>
<dbReference type="EMBL" id="VULY01000018">
    <property type="protein sequence ID" value="MSR93946.1"/>
    <property type="molecule type" value="Genomic_DNA"/>
</dbReference>
<dbReference type="EMBL" id="VULY01000038">
    <property type="protein sequence ID" value="MSR94921.1"/>
    <property type="molecule type" value="Genomic_DNA"/>
</dbReference>
<accession>A0A6N7V241</accession>
<evidence type="ECO:0000313" key="3">
    <source>
        <dbReference type="EMBL" id="MSR94921.1"/>
    </source>
</evidence>